<dbReference type="AlphaFoldDB" id="A0A916Z007"/>
<name>A0A916Z007_9SPHN</name>
<evidence type="ECO:0000313" key="3">
    <source>
        <dbReference type="Proteomes" id="UP000612349"/>
    </source>
</evidence>
<reference evidence="2" key="1">
    <citation type="journal article" date="2014" name="Int. J. Syst. Evol. Microbiol.">
        <title>Complete genome sequence of Corynebacterium casei LMG S-19264T (=DSM 44701T), isolated from a smear-ripened cheese.</title>
        <authorList>
            <consortium name="US DOE Joint Genome Institute (JGI-PGF)"/>
            <person name="Walter F."/>
            <person name="Albersmeier A."/>
            <person name="Kalinowski J."/>
            <person name="Ruckert C."/>
        </authorList>
    </citation>
    <scope>NUCLEOTIDE SEQUENCE</scope>
    <source>
        <strain evidence="2">CGMCC 1.15360</strain>
    </source>
</reference>
<evidence type="ECO:0000313" key="2">
    <source>
        <dbReference type="EMBL" id="GGD67982.1"/>
    </source>
</evidence>
<dbReference type="RefSeq" id="WP_082922142.1">
    <property type="nucleotide sequence ID" value="NZ_BMIP01000003.1"/>
</dbReference>
<dbReference type="InterPro" id="IPR016071">
    <property type="entry name" value="Staphylococal_nuclease_OB-fold"/>
</dbReference>
<sequence>MRISGFLVLLLSVVLVGFGVTLRYGGAILGEGNASAAPTATIGASASDTLSASFGNCDGPQRVNCVVDGDTFWFAGDKIRILDINTPEISSPQCDREYRLGMQATQRLTQLLNKGPFSLETDGRDTDRYGRLLRRVTRGGQSLGQVLVTEGLAEEWKGYKGDWC</sequence>
<proteinExistence type="predicted"/>
<keyword evidence="3" id="KW-1185">Reference proteome</keyword>
<evidence type="ECO:0000259" key="1">
    <source>
        <dbReference type="PROSITE" id="PS50830"/>
    </source>
</evidence>
<accession>A0A916Z007</accession>
<dbReference type="OrthoDB" id="7469880at2"/>
<dbReference type="Pfam" id="PF00565">
    <property type="entry name" value="SNase"/>
    <property type="match status" value="1"/>
</dbReference>
<gene>
    <name evidence="2" type="ORF">GCM10010990_16860</name>
</gene>
<dbReference type="InterPro" id="IPR035437">
    <property type="entry name" value="SNase_OB-fold_sf"/>
</dbReference>
<feature type="domain" description="TNase-like" evidence="1">
    <location>
        <begin position="57"/>
        <end position="164"/>
    </location>
</feature>
<protein>
    <recommendedName>
        <fullName evidence="1">TNase-like domain-containing protein</fullName>
    </recommendedName>
</protein>
<dbReference type="Gene3D" id="2.40.50.90">
    <property type="match status" value="1"/>
</dbReference>
<dbReference type="EMBL" id="BMIP01000003">
    <property type="protein sequence ID" value="GGD67982.1"/>
    <property type="molecule type" value="Genomic_DNA"/>
</dbReference>
<reference evidence="2" key="2">
    <citation type="submission" date="2020-09" db="EMBL/GenBank/DDBJ databases">
        <authorList>
            <person name="Sun Q."/>
            <person name="Zhou Y."/>
        </authorList>
    </citation>
    <scope>NUCLEOTIDE SEQUENCE</scope>
    <source>
        <strain evidence="2">CGMCC 1.15360</strain>
    </source>
</reference>
<organism evidence="2 3">
    <name type="scientific">Croceicoccus mobilis</name>
    <dbReference type="NCBI Taxonomy" id="1703339"/>
    <lineage>
        <taxon>Bacteria</taxon>
        <taxon>Pseudomonadati</taxon>
        <taxon>Pseudomonadota</taxon>
        <taxon>Alphaproteobacteria</taxon>
        <taxon>Sphingomonadales</taxon>
        <taxon>Erythrobacteraceae</taxon>
        <taxon>Croceicoccus</taxon>
    </lineage>
</organism>
<comment type="caution">
    <text evidence="2">The sequence shown here is derived from an EMBL/GenBank/DDBJ whole genome shotgun (WGS) entry which is preliminary data.</text>
</comment>
<dbReference type="PROSITE" id="PS50830">
    <property type="entry name" value="TNASE_3"/>
    <property type="match status" value="1"/>
</dbReference>
<dbReference type="SMART" id="SM00318">
    <property type="entry name" value="SNc"/>
    <property type="match status" value="1"/>
</dbReference>
<dbReference type="SUPFAM" id="SSF50199">
    <property type="entry name" value="Staphylococcal nuclease"/>
    <property type="match status" value="1"/>
</dbReference>
<dbReference type="Proteomes" id="UP000612349">
    <property type="component" value="Unassembled WGS sequence"/>
</dbReference>